<dbReference type="VEuPathDB" id="FungiDB:CLUG_05692"/>
<gene>
    <name evidence="1" type="ORF">CLUG_05692</name>
</gene>
<dbReference type="HOGENOM" id="CLU_1261392_0_0_1"/>
<evidence type="ECO:0000313" key="2">
    <source>
        <dbReference type="Proteomes" id="UP000007703"/>
    </source>
</evidence>
<proteinExistence type="predicted"/>
<dbReference type="Proteomes" id="UP000007703">
    <property type="component" value="Unassembled WGS sequence"/>
</dbReference>
<evidence type="ECO:0000313" key="1">
    <source>
        <dbReference type="EMBL" id="EEQ41563.1"/>
    </source>
</evidence>
<accession>C4YBW4</accession>
<dbReference type="InParanoid" id="C4YBW4"/>
<name>C4YBW4_CLAL4</name>
<sequence length="219" mass="24601">MKHGAFHVARHIARVAHVEHELHNVFVPQKLQVGAISDAMGQSLQDPQHLSVVVVVFRRFVAADREHDGVEERDLELFEHGCGQNVPHNPIVEEMARVGENAGHTSDNVPHQGRLVVGHTQRVQNRRNVHLENALVLEVCLQRINVLQHSVQKNLGDVPDFGVGKRSHNKPKQPGIGQLRHVECDFPLLFFANKLVIVDDDENKKLCVVNGFSVSRNRT</sequence>
<dbReference type="EMBL" id="CH408083">
    <property type="protein sequence ID" value="EEQ41563.1"/>
    <property type="molecule type" value="Genomic_DNA"/>
</dbReference>
<protein>
    <submittedName>
        <fullName evidence="1">Uncharacterized protein</fullName>
    </submittedName>
</protein>
<reference evidence="1 2" key="1">
    <citation type="journal article" date="2009" name="Nature">
        <title>Evolution of pathogenicity and sexual reproduction in eight Candida genomes.</title>
        <authorList>
            <person name="Butler G."/>
            <person name="Rasmussen M.D."/>
            <person name="Lin M.F."/>
            <person name="Santos M.A."/>
            <person name="Sakthikumar S."/>
            <person name="Munro C.A."/>
            <person name="Rheinbay E."/>
            <person name="Grabherr M."/>
            <person name="Forche A."/>
            <person name="Reedy J.L."/>
            <person name="Agrafioti I."/>
            <person name="Arnaud M.B."/>
            <person name="Bates S."/>
            <person name="Brown A.J."/>
            <person name="Brunke S."/>
            <person name="Costanzo M.C."/>
            <person name="Fitzpatrick D.A."/>
            <person name="de Groot P.W."/>
            <person name="Harris D."/>
            <person name="Hoyer L.L."/>
            <person name="Hube B."/>
            <person name="Klis F.M."/>
            <person name="Kodira C."/>
            <person name="Lennard N."/>
            <person name="Logue M.E."/>
            <person name="Martin R."/>
            <person name="Neiman A.M."/>
            <person name="Nikolaou E."/>
            <person name="Quail M.A."/>
            <person name="Quinn J."/>
            <person name="Santos M.C."/>
            <person name="Schmitzberger F.F."/>
            <person name="Sherlock G."/>
            <person name="Shah P."/>
            <person name="Silverstein K.A."/>
            <person name="Skrzypek M.S."/>
            <person name="Soll D."/>
            <person name="Staggs R."/>
            <person name="Stansfield I."/>
            <person name="Stumpf M.P."/>
            <person name="Sudbery P.E."/>
            <person name="Srikantha T."/>
            <person name="Zeng Q."/>
            <person name="Berman J."/>
            <person name="Berriman M."/>
            <person name="Heitman J."/>
            <person name="Gow N.A."/>
            <person name="Lorenz M.C."/>
            <person name="Birren B.W."/>
            <person name="Kellis M."/>
            <person name="Cuomo C.A."/>
        </authorList>
    </citation>
    <scope>NUCLEOTIDE SEQUENCE [LARGE SCALE GENOMIC DNA]</scope>
    <source>
        <strain evidence="1 2">ATCC 42720</strain>
    </source>
</reference>
<dbReference type="AlphaFoldDB" id="C4YBW4"/>
<organism evidence="1 2">
    <name type="scientific">Clavispora lusitaniae (strain ATCC 42720)</name>
    <name type="common">Yeast</name>
    <name type="synonym">Candida lusitaniae</name>
    <dbReference type="NCBI Taxonomy" id="306902"/>
    <lineage>
        <taxon>Eukaryota</taxon>
        <taxon>Fungi</taxon>
        <taxon>Dikarya</taxon>
        <taxon>Ascomycota</taxon>
        <taxon>Saccharomycotina</taxon>
        <taxon>Pichiomycetes</taxon>
        <taxon>Metschnikowiaceae</taxon>
        <taxon>Clavispora</taxon>
    </lineage>
</organism>
<dbReference type="KEGG" id="clu:CLUG_05692"/>